<dbReference type="Proteomes" id="UP000223891">
    <property type="component" value="Segment"/>
</dbReference>
<sequence length="116" mass="13402">MRVLYNVVIESNRDKEMKTPHHKAYEYHYYFVGKDGIPYVAKNYLAVVPGVNVEMLIKRWNLAAGHGRKYVLKGEVDLKTALYTRGSTGTMIANDWKLLDHMQFHGIEFEVKQIAA</sequence>
<proteinExistence type="predicted"/>
<dbReference type="EMBL" id="KU574722">
    <property type="protein sequence ID" value="AMM43591.1"/>
    <property type="molecule type" value="Genomic_DNA"/>
</dbReference>
<reference evidence="1" key="2">
    <citation type="submission" date="2016-01" db="EMBL/GenBank/DDBJ databases">
        <authorList>
            <person name="Oliw E.H."/>
        </authorList>
    </citation>
    <scope>NUCLEOTIDE SEQUENCE</scope>
</reference>
<keyword evidence="3" id="KW-1185">Reference proteome</keyword>
<reference evidence="1" key="3">
    <citation type="journal article" date="2017" name="Front. Microbiol.">
        <title>Things Are Getting Hairy: Enterobacteria Bacteriophage vB_PcaM_CBB.</title>
        <authorList>
            <person name="Buttimer C."/>
            <person name="Hendrix H."/>
            <person name="Oliveira H."/>
            <person name="Casey A."/>
            <person name="Neve H."/>
            <person name="McAuliffe O."/>
            <person name="Ross R.P."/>
            <person name="Hill C."/>
            <person name="Noben J.P."/>
            <person name="O'Mahony J."/>
            <person name="Lavigne R."/>
            <person name="Coffey A."/>
        </authorList>
    </citation>
    <scope>NUCLEOTIDE SEQUENCE</scope>
</reference>
<reference evidence="3" key="1">
    <citation type="submission" date="2016-01" db="EMBL/GenBank/DDBJ databases">
        <title>Isolation and Characterization of Enterobacteria phage CBB.</title>
        <authorList>
            <person name="Buttimer C.T.H."/>
            <person name="Hendrix H."/>
            <person name="Alexandre H."/>
            <person name="O'Mahony J."/>
            <person name="Lavigne R."/>
            <person name="Coffey A."/>
        </authorList>
    </citation>
    <scope>NUCLEOTIDE SEQUENCE [LARGE SCALE GENOMIC DNA]</scope>
</reference>
<protein>
    <submittedName>
        <fullName evidence="1">Uncharacterized protein</fullName>
    </submittedName>
</protein>
<name>A0A1L2CU93_9CAUD</name>
<dbReference type="EMBL" id="KU574722">
    <property type="protein sequence ID" value="AMM44142.1"/>
    <property type="molecule type" value="Genomic_DNA"/>
</dbReference>
<evidence type="ECO:0000313" key="2">
    <source>
        <dbReference type="EMBL" id="AMM44142.1"/>
    </source>
</evidence>
<gene>
    <name evidence="1" type="ORF">CBB_26</name>
    <name evidence="2" type="ORF">CBB_579</name>
</gene>
<accession>A0A1L2CU93</accession>
<organism evidence="1 3">
    <name type="scientific">Pectobacterium phage vB_PcaM_CBB</name>
    <dbReference type="NCBI Taxonomy" id="2772511"/>
    <lineage>
        <taxon>Viruses</taxon>
        <taxon>Duplodnaviria</taxon>
        <taxon>Heunggongvirae</taxon>
        <taxon>Uroviricota</taxon>
        <taxon>Caudoviricetes</taxon>
        <taxon>Mimasvirus</taxon>
        <taxon>Mimasvirus CBB</taxon>
    </lineage>
</organism>
<evidence type="ECO:0000313" key="3">
    <source>
        <dbReference type="Proteomes" id="UP000223891"/>
    </source>
</evidence>
<evidence type="ECO:0000313" key="1">
    <source>
        <dbReference type="EMBL" id="AMM43591.1"/>
    </source>
</evidence>